<keyword evidence="5" id="KW-1185">Reference proteome</keyword>
<name>A0A511SZD2_MYXFU</name>
<dbReference type="RefSeq" id="WP_074953238.1">
    <property type="nucleotide sequence ID" value="NZ_BJXR01000023.1"/>
</dbReference>
<evidence type="ECO:0000256" key="1">
    <source>
        <dbReference type="SAM" id="SignalP"/>
    </source>
</evidence>
<dbReference type="PANTHER" id="PTHR10837">
    <property type="entry name" value="PEPTIDYLARGININE DEIMINASE"/>
    <property type="match status" value="1"/>
</dbReference>
<dbReference type="Proteomes" id="UP000321514">
    <property type="component" value="Unassembled WGS sequence"/>
</dbReference>
<dbReference type="GO" id="GO:0005737">
    <property type="term" value="C:cytoplasm"/>
    <property type="evidence" value="ECO:0007669"/>
    <property type="project" value="InterPro"/>
</dbReference>
<dbReference type="SUPFAM" id="SSF110083">
    <property type="entry name" value="Peptidylarginine deiminase Pad4, middle domain"/>
    <property type="match status" value="1"/>
</dbReference>
<organism evidence="3 6">
    <name type="scientific">Myxococcus fulvus</name>
    <dbReference type="NCBI Taxonomy" id="33"/>
    <lineage>
        <taxon>Bacteria</taxon>
        <taxon>Pseudomonadati</taxon>
        <taxon>Myxococcota</taxon>
        <taxon>Myxococcia</taxon>
        <taxon>Myxococcales</taxon>
        <taxon>Cystobacterineae</taxon>
        <taxon>Myxococcaceae</taxon>
        <taxon>Myxococcus</taxon>
    </lineage>
</organism>
<dbReference type="SUPFAM" id="SSF55909">
    <property type="entry name" value="Pentein"/>
    <property type="match status" value="1"/>
</dbReference>
<dbReference type="InterPro" id="IPR013530">
    <property type="entry name" value="PAD_C"/>
</dbReference>
<evidence type="ECO:0000313" key="4">
    <source>
        <dbReference type="EMBL" id="SET96910.1"/>
    </source>
</evidence>
<comment type="caution">
    <text evidence="3">The sequence shown here is derived from an EMBL/GenBank/DDBJ whole genome shotgun (WGS) entry which is preliminary data.</text>
</comment>
<evidence type="ECO:0000313" key="5">
    <source>
        <dbReference type="Proteomes" id="UP000183760"/>
    </source>
</evidence>
<dbReference type="PANTHER" id="PTHR10837:SF8">
    <property type="entry name" value="PROTEIN-ARGININE DEIMINASE"/>
    <property type="match status" value="1"/>
</dbReference>
<evidence type="ECO:0000313" key="6">
    <source>
        <dbReference type="Proteomes" id="UP000321514"/>
    </source>
</evidence>
<dbReference type="Proteomes" id="UP000183760">
    <property type="component" value="Unassembled WGS sequence"/>
</dbReference>
<dbReference type="EMBL" id="BJXR01000023">
    <property type="protein sequence ID" value="GEN07256.1"/>
    <property type="molecule type" value="Genomic_DNA"/>
</dbReference>
<accession>A0A511SZD2</accession>
<dbReference type="AlphaFoldDB" id="A0A511SZD2"/>
<dbReference type="Pfam" id="PF03068">
    <property type="entry name" value="PAD"/>
    <property type="match status" value="1"/>
</dbReference>
<reference evidence="3 6" key="2">
    <citation type="submission" date="2019-07" db="EMBL/GenBank/DDBJ databases">
        <title>Whole genome shotgun sequence of Myxococcus fulvus NBRC 100333.</title>
        <authorList>
            <person name="Hosoyama A."/>
            <person name="Uohara A."/>
            <person name="Ohji S."/>
            <person name="Ichikawa N."/>
        </authorList>
    </citation>
    <scope>NUCLEOTIDE SEQUENCE [LARGE SCALE GENOMIC DNA]</scope>
    <source>
        <strain evidence="3 6">NBRC 100333</strain>
    </source>
</reference>
<dbReference type="PROSITE" id="PS51257">
    <property type="entry name" value="PROKAR_LIPOPROTEIN"/>
    <property type="match status" value="1"/>
</dbReference>
<keyword evidence="1" id="KW-0732">Signal</keyword>
<dbReference type="Gene3D" id="3.75.10.10">
    <property type="entry name" value="L-arginine/glycine Amidinotransferase, Chain A"/>
    <property type="match status" value="1"/>
</dbReference>
<dbReference type="InterPro" id="IPR004303">
    <property type="entry name" value="PAD"/>
</dbReference>
<dbReference type="GO" id="GO:0005509">
    <property type="term" value="F:calcium ion binding"/>
    <property type="evidence" value="ECO:0007669"/>
    <property type="project" value="InterPro"/>
</dbReference>
<evidence type="ECO:0000313" key="3">
    <source>
        <dbReference type="EMBL" id="GEN07256.1"/>
    </source>
</evidence>
<feature type="chain" id="PRO_5022919750" evidence="1">
    <location>
        <begin position="24"/>
        <end position="611"/>
    </location>
</feature>
<feature type="signal peptide" evidence="1">
    <location>
        <begin position="1"/>
        <end position="23"/>
    </location>
</feature>
<gene>
    <name evidence="3" type="ORF">MFU01_22930</name>
    <name evidence="4" type="ORF">SAMN05443572_104120</name>
</gene>
<dbReference type="OrthoDB" id="249764at2"/>
<sequence length="611" mass="66942">MKTPATLGWLLSLVMLGGCSALFDSGGDTGSNSDRLTAPFEPHVDLLADVNRDGVVDERDEAGEETWSAERGAIFLANIDDDQKACPFSPSFTQLSDEQLAGCNDAQDTEVNGEEDLKDLARLRVAPWPGAPSYAVGSVSVTGAGADKVRLFKRMDGEFLSFRIANVLPLSARDLREGVDLAIEANDIVRDAAVWDGRVEVTLTVYHVDRPQELFRDTVMMRVAPVVLFHHLTPVRNVYVSRLDTEASALFREDLGGALASSREPTLFSEFAVDDLWAQDYFEPAYMALPTEGGGQHVIQVNLRSANVNSNERPVPLREAGRIVYWLRGRDQAAVQQYQSGLSPESQTLNSMGNTEVIPPYEKDGVKYPLGRLLRGRGPDSEPDFQLDPSFTRMLDAQAVQPVVYLDTSWLAVAHVDETVSFLPVDSPRGWIALVADPALARRMLMDAQARGHGEVKLFEGKHWVMEQPAEMTVSTLLDHAGVMDTNAMAALEIEEQLAVLREETGITDAEIIRVPFLFQSTTNGASALQPGTVNLLSVSRSLVIAPDPHGPVIDGKDLFKAQLEQALAPHGIRVHWSDTWDLYHVGGGEVHCATNSARVPSPVKWWEGGR</sequence>
<dbReference type="InterPro" id="IPR036556">
    <property type="entry name" value="PAD_central_sf"/>
</dbReference>
<feature type="domain" description="Protein-arginine deiminase C-terminal" evidence="2">
    <location>
        <begin position="214"/>
        <end position="608"/>
    </location>
</feature>
<evidence type="ECO:0000259" key="2">
    <source>
        <dbReference type="Pfam" id="PF03068"/>
    </source>
</evidence>
<protein>
    <submittedName>
        <fullName evidence="4">Protein-arginine deiminase</fullName>
    </submittedName>
</protein>
<reference evidence="4 5" key="1">
    <citation type="submission" date="2016-10" db="EMBL/GenBank/DDBJ databases">
        <authorList>
            <person name="Varghese N."/>
            <person name="Submissions S."/>
        </authorList>
    </citation>
    <scope>NUCLEOTIDE SEQUENCE [LARGE SCALE GENOMIC DNA]</scope>
    <source>
        <strain evidence="4 5">DSM 16525</strain>
    </source>
</reference>
<dbReference type="EMBL" id="FOIB01000004">
    <property type="protein sequence ID" value="SET96910.1"/>
    <property type="molecule type" value="Genomic_DNA"/>
</dbReference>
<proteinExistence type="predicted"/>
<dbReference type="Gene3D" id="2.60.40.1700">
    <property type="entry name" value="Protein-arginine deiminase, central domain"/>
    <property type="match status" value="1"/>
</dbReference>
<dbReference type="GO" id="GO:0004668">
    <property type="term" value="F:protein-arginine deiminase activity"/>
    <property type="evidence" value="ECO:0007669"/>
    <property type="project" value="InterPro"/>
</dbReference>
<dbReference type="STRING" id="1334629.MFUL124B02_37060"/>